<protein>
    <submittedName>
        <fullName evidence="2">Copper-binding protein</fullName>
    </submittedName>
</protein>
<accession>A0A6G8IKE1</accession>
<gene>
    <name evidence="2" type="ORF">G9Q37_15645</name>
</gene>
<dbReference type="Gene3D" id="2.40.50.320">
    <property type="entry name" value="Copper binding periplasmic protein CusF"/>
    <property type="match status" value="1"/>
</dbReference>
<evidence type="ECO:0000256" key="1">
    <source>
        <dbReference type="SAM" id="SignalP"/>
    </source>
</evidence>
<dbReference type="KEGG" id="hcz:G9Q37_15645"/>
<dbReference type="Pfam" id="PF11604">
    <property type="entry name" value="CusF_Ec"/>
    <property type="match status" value="1"/>
</dbReference>
<keyword evidence="3" id="KW-1185">Reference proteome</keyword>
<evidence type="ECO:0000313" key="2">
    <source>
        <dbReference type="EMBL" id="QIM53485.1"/>
    </source>
</evidence>
<feature type="signal peptide" evidence="1">
    <location>
        <begin position="1"/>
        <end position="23"/>
    </location>
</feature>
<dbReference type="RefSeq" id="WP_070400924.1">
    <property type="nucleotide sequence ID" value="NZ_CP049989.1"/>
</dbReference>
<dbReference type="EMBL" id="CP049989">
    <property type="protein sequence ID" value="QIM53485.1"/>
    <property type="molecule type" value="Genomic_DNA"/>
</dbReference>
<dbReference type="InterPro" id="IPR042230">
    <property type="entry name" value="CusF_sf"/>
</dbReference>
<feature type="chain" id="PRO_5026134092" evidence="1">
    <location>
        <begin position="24"/>
        <end position="111"/>
    </location>
</feature>
<sequence>MKLTSILAVASLSLAALTQPAMAQTMDHGKMGMTQDLPMVDAEVRRVDKENGKVTLKHGAIKNMDMPPMTMVFTARDKAMLEGIAVGDKVQFTAVNEKGQMLVESIKAIKP</sequence>
<proteinExistence type="predicted"/>
<reference evidence="2 3" key="1">
    <citation type="submission" date="2020-03" db="EMBL/GenBank/DDBJ databases">
        <title>Hydrogenophaga sp. nov. isolated from cyanobacterial mat.</title>
        <authorList>
            <person name="Thorat V."/>
            <person name="Kirdat K."/>
            <person name="Tiwarekar B."/>
            <person name="Costa E.D."/>
            <person name="Yadav A."/>
        </authorList>
    </citation>
    <scope>NUCLEOTIDE SEQUENCE [LARGE SCALE GENOMIC DNA]</scope>
    <source>
        <strain evidence="2 3">BA0156</strain>
    </source>
</reference>
<organism evidence="2 3">
    <name type="scientific">Hydrogenophaga crocea</name>
    <dbReference type="NCBI Taxonomy" id="2716225"/>
    <lineage>
        <taxon>Bacteria</taxon>
        <taxon>Pseudomonadati</taxon>
        <taxon>Pseudomonadota</taxon>
        <taxon>Betaproteobacteria</taxon>
        <taxon>Burkholderiales</taxon>
        <taxon>Comamonadaceae</taxon>
        <taxon>Hydrogenophaga</taxon>
    </lineage>
</organism>
<keyword evidence="1" id="KW-0732">Signal</keyword>
<evidence type="ECO:0000313" key="3">
    <source>
        <dbReference type="Proteomes" id="UP000503162"/>
    </source>
</evidence>
<dbReference type="InterPro" id="IPR021647">
    <property type="entry name" value="CusF_Ec"/>
</dbReference>
<dbReference type="Proteomes" id="UP000503162">
    <property type="component" value="Chromosome"/>
</dbReference>
<dbReference type="AlphaFoldDB" id="A0A6G8IKE1"/>
<name>A0A6G8IKE1_9BURK</name>